<dbReference type="CDD" id="cd05233">
    <property type="entry name" value="SDR_c"/>
    <property type="match status" value="1"/>
</dbReference>
<dbReference type="InterPro" id="IPR036291">
    <property type="entry name" value="NAD(P)-bd_dom_sf"/>
</dbReference>
<evidence type="ECO:0000313" key="2">
    <source>
        <dbReference type="EMBL" id="SHI21021.1"/>
    </source>
</evidence>
<dbReference type="Pfam" id="PF00106">
    <property type="entry name" value="adh_short"/>
    <property type="match status" value="1"/>
</dbReference>
<keyword evidence="3" id="KW-1185">Reference proteome</keyword>
<evidence type="ECO:0000313" key="3">
    <source>
        <dbReference type="Proteomes" id="UP000184268"/>
    </source>
</evidence>
<dbReference type="OrthoDB" id="7301144at2"/>
<organism evidence="2 3">
    <name type="scientific">Ferrimonas marina</name>
    <dbReference type="NCBI Taxonomy" id="299255"/>
    <lineage>
        <taxon>Bacteria</taxon>
        <taxon>Pseudomonadati</taxon>
        <taxon>Pseudomonadota</taxon>
        <taxon>Gammaproteobacteria</taxon>
        <taxon>Alteromonadales</taxon>
        <taxon>Ferrimonadaceae</taxon>
        <taxon>Ferrimonas</taxon>
    </lineage>
</organism>
<dbReference type="RefSeq" id="WP_067661432.1">
    <property type="nucleotide sequence ID" value="NZ_FQXG01000010.1"/>
</dbReference>
<dbReference type="Gene3D" id="3.40.50.720">
    <property type="entry name" value="NAD(P)-binding Rossmann-like Domain"/>
    <property type="match status" value="1"/>
</dbReference>
<dbReference type="PRINTS" id="PR00081">
    <property type="entry name" value="GDHRDH"/>
</dbReference>
<name>A0A1M5Z9W5_9GAMM</name>
<comment type="similarity">
    <text evidence="1">Belongs to the short-chain dehydrogenases/reductases (SDR) family.</text>
</comment>
<gene>
    <name evidence="2" type="ORF">SAMN02745129_0070</name>
</gene>
<protein>
    <submittedName>
        <fullName evidence="2">3-oxoacyl-[acyl-carrier protein] reductase</fullName>
    </submittedName>
</protein>
<proteinExistence type="inferred from homology"/>
<dbReference type="AlphaFoldDB" id="A0A1M5Z9W5"/>
<dbReference type="InterPro" id="IPR002347">
    <property type="entry name" value="SDR_fam"/>
</dbReference>
<dbReference type="PANTHER" id="PTHR42760">
    <property type="entry name" value="SHORT-CHAIN DEHYDROGENASES/REDUCTASES FAMILY MEMBER"/>
    <property type="match status" value="1"/>
</dbReference>
<evidence type="ECO:0000256" key="1">
    <source>
        <dbReference type="ARBA" id="ARBA00006484"/>
    </source>
</evidence>
<reference evidence="2 3" key="1">
    <citation type="submission" date="2016-11" db="EMBL/GenBank/DDBJ databases">
        <authorList>
            <person name="Jaros S."/>
            <person name="Januszkiewicz K."/>
            <person name="Wedrychowicz H."/>
        </authorList>
    </citation>
    <scope>NUCLEOTIDE SEQUENCE [LARGE SCALE GENOMIC DNA]</scope>
    <source>
        <strain evidence="2 3">DSM 16917</strain>
    </source>
</reference>
<dbReference type="STRING" id="299255.SAMN02745129_0070"/>
<dbReference type="Proteomes" id="UP000184268">
    <property type="component" value="Unassembled WGS sequence"/>
</dbReference>
<dbReference type="GO" id="GO:0016616">
    <property type="term" value="F:oxidoreductase activity, acting on the CH-OH group of donors, NAD or NADP as acceptor"/>
    <property type="evidence" value="ECO:0007669"/>
    <property type="project" value="TreeGrafter"/>
</dbReference>
<dbReference type="SUPFAM" id="SSF51735">
    <property type="entry name" value="NAD(P)-binding Rossmann-fold domains"/>
    <property type="match status" value="1"/>
</dbReference>
<accession>A0A1M5Z9W5</accession>
<sequence length="204" mass="22575">MNKKESILITGGQGDLAVALASQLKDRFEVYKPSREELDVSSPESVSEYFSDKEFDVVVNLAGCLYSARVLESEEDKWIRDINVNLIGTYLVCRNTLRKNSKARLVNVSSTASFNHYPDWTSYCSSKAGVNKLSLGLALDGYNVTIMCPGAIDTKLRDGLSINNPNVMTVEEGIAPIMEAIDGKYQTGDIVFYRKGEMKIIPIS</sequence>
<dbReference type="EMBL" id="FQXG01000010">
    <property type="protein sequence ID" value="SHI21021.1"/>
    <property type="molecule type" value="Genomic_DNA"/>
</dbReference>